<comment type="caution">
    <text evidence="1">The sequence shown here is derived from an EMBL/GenBank/DDBJ whole genome shotgun (WGS) entry which is preliminary data.</text>
</comment>
<name>A0A9N9J3N8_9GLOM</name>
<dbReference type="Proteomes" id="UP000789405">
    <property type="component" value="Unassembled WGS sequence"/>
</dbReference>
<accession>A0A9N9J3N8</accession>
<protein>
    <submittedName>
        <fullName evidence="1">27615_t:CDS:1</fullName>
    </submittedName>
</protein>
<dbReference type="OrthoDB" id="2435753at2759"/>
<feature type="non-terminal residue" evidence="1">
    <location>
        <position position="96"/>
    </location>
</feature>
<reference evidence="1" key="1">
    <citation type="submission" date="2021-06" db="EMBL/GenBank/DDBJ databases">
        <authorList>
            <person name="Kallberg Y."/>
            <person name="Tangrot J."/>
            <person name="Rosling A."/>
        </authorList>
    </citation>
    <scope>NUCLEOTIDE SEQUENCE</scope>
    <source>
        <strain evidence="1">MA453B</strain>
    </source>
</reference>
<dbReference type="AlphaFoldDB" id="A0A9N9J3N8"/>
<dbReference type="EMBL" id="CAJVPY010016661">
    <property type="protein sequence ID" value="CAG8758158.1"/>
    <property type="molecule type" value="Genomic_DNA"/>
</dbReference>
<proteinExistence type="predicted"/>
<sequence>MYMLQKHLKIGNFITYSVCPKGNKLYTEKEIVDLWDNNGQLLVKKYNHVKFPNIIESRQVVTCNSVLAIQNQYLSGTINKPILLYSFASIKSQLAK</sequence>
<evidence type="ECO:0000313" key="2">
    <source>
        <dbReference type="Proteomes" id="UP000789405"/>
    </source>
</evidence>
<evidence type="ECO:0000313" key="1">
    <source>
        <dbReference type="EMBL" id="CAG8758158.1"/>
    </source>
</evidence>
<gene>
    <name evidence="1" type="ORF">DERYTH_LOCUS17545</name>
</gene>
<keyword evidence="2" id="KW-1185">Reference proteome</keyword>
<organism evidence="1 2">
    <name type="scientific">Dentiscutata erythropus</name>
    <dbReference type="NCBI Taxonomy" id="1348616"/>
    <lineage>
        <taxon>Eukaryota</taxon>
        <taxon>Fungi</taxon>
        <taxon>Fungi incertae sedis</taxon>
        <taxon>Mucoromycota</taxon>
        <taxon>Glomeromycotina</taxon>
        <taxon>Glomeromycetes</taxon>
        <taxon>Diversisporales</taxon>
        <taxon>Gigasporaceae</taxon>
        <taxon>Dentiscutata</taxon>
    </lineage>
</organism>